<dbReference type="InterPro" id="IPR035965">
    <property type="entry name" value="PAS-like_dom_sf"/>
</dbReference>
<dbReference type="NCBIfam" id="TIGR02329">
    <property type="entry name" value="propionate_PrpR"/>
    <property type="match status" value="1"/>
</dbReference>
<dbReference type="AlphaFoldDB" id="A0A829YNI5"/>
<dbReference type="PANTHER" id="PTHR32071">
    <property type="entry name" value="TRANSCRIPTIONAL REGULATORY PROTEIN"/>
    <property type="match status" value="1"/>
</dbReference>
<feature type="domain" description="Sigma-54 factor interaction" evidence="6">
    <location>
        <begin position="331"/>
        <end position="563"/>
    </location>
</feature>
<dbReference type="SMART" id="SM00382">
    <property type="entry name" value="AAA"/>
    <property type="match status" value="1"/>
</dbReference>
<dbReference type="Gene3D" id="3.40.50.300">
    <property type="entry name" value="P-loop containing nucleotide triphosphate hydrolases"/>
    <property type="match status" value="1"/>
</dbReference>
<dbReference type="InterPro" id="IPR010524">
    <property type="entry name" value="Sig_transdc_resp-reg_PrpR_N"/>
</dbReference>
<sequence length="643" mass="71075">MNAQVARSNDPLRIVAVGLHRLKDLFRDLAPTYAQVARVEVLDSGFETAVDTINELSRQQPIDVLVAAGSNGAYLRQHIELPVVLVRVGGFDILSALGRARSISSRIALVTHGALPVELERFNELFGLGIEQRSYRTTDDARNCVLELRARGIEVVVAPGLIADLAEAAGMASVFLYSEDAVREALDDAVEMARLSHMEGAKRERLNTILGQLRDGVVAVDMDERIEILNPAMARLLERPAPELIGLKLSDIAPELSLTRTLREPRAEIDELQKIGARAVLTSRLPITEQGTQTGAVLTCQDPESIQRVDRDLRARRHKPAANVRYRLTDLVGTTPGIVHTRSLAAQYARSDATVLIFGESGTGKELLAQGIHVASKRANQPFIAINCGAFPESLLESELFGYEEGAFTGARRGGKLGLFEAAHTGTIFLDEIGEMPVSLQTRLLRVLQEKEILRVGAIEPTRVDVRVIAATHRDLTERIVTGDFRRDLYYRLNILRLELPGLRDRRQDLPELVAHLGRKIALRTSIDITNDPRVQKLLDAAWNYEWPGNVRELENLLERVAMLASPNDATLSDVQLRELMPEISAPTPSKVVASIAAHRAESETELIRRVLEESDGSYAKASVRLGISRTTLWRKLKKQSPS</sequence>
<dbReference type="SMART" id="SM00091">
    <property type="entry name" value="PAS"/>
    <property type="match status" value="1"/>
</dbReference>
<dbReference type="Pfam" id="PF06506">
    <property type="entry name" value="PrpR_N"/>
    <property type="match status" value="1"/>
</dbReference>
<dbReference type="RefSeq" id="WP_161816398.1">
    <property type="nucleotide sequence ID" value="NZ_BLJN01000011.1"/>
</dbReference>
<dbReference type="PROSITE" id="PS50045">
    <property type="entry name" value="SIGMA54_INTERACT_4"/>
    <property type="match status" value="1"/>
</dbReference>
<dbReference type="FunFam" id="3.40.50.300:FF:000006">
    <property type="entry name" value="DNA-binding transcriptional regulator NtrC"/>
    <property type="match status" value="1"/>
</dbReference>
<dbReference type="Gene3D" id="3.40.50.2300">
    <property type="match status" value="1"/>
</dbReference>
<dbReference type="GO" id="GO:0006355">
    <property type="term" value="P:regulation of DNA-templated transcription"/>
    <property type="evidence" value="ECO:0007669"/>
    <property type="project" value="InterPro"/>
</dbReference>
<keyword evidence="1" id="KW-0547">Nucleotide-binding</keyword>
<evidence type="ECO:0000259" key="7">
    <source>
        <dbReference type="PROSITE" id="PS50112"/>
    </source>
</evidence>
<dbReference type="PRINTS" id="PR01590">
    <property type="entry name" value="HTHFIS"/>
</dbReference>
<dbReference type="SUPFAM" id="SSF46689">
    <property type="entry name" value="Homeodomain-like"/>
    <property type="match status" value="1"/>
</dbReference>
<dbReference type="PROSITE" id="PS00675">
    <property type="entry name" value="SIGMA54_INTERACT_1"/>
    <property type="match status" value="1"/>
</dbReference>
<dbReference type="InterPro" id="IPR027417">
    <property type="entry name" value="P-loop_NTPase"/>
</dbReference>
<dbReference type="InterPro" id="IPR009057">
    <property type="entry name" value="Homeodomain-like_sf"/>
</dbReference>
<evidence type="ECO:0000259" key="6">
    <source>
        <dbReference type="PROSITE" id="PS50045"/>
    </source>
</evidence>
<dbReference type="GO" id="GO:0005524">
    <property type="term" value="F:ATP binding"/>
    <property type="evidence" value="ECO:0007669"/>
    <property type="project" value="UniProtKB-KW"/>
</dbReference>
<dbReference type="CDD" id="cd00009">
    <property type="entry name" value="AAA"/>
    <property type="match status" value="1"/>
</dbReference>
<keyword evidence="5" id="KW-0804">Transcription</keyword>
<dbReference type="InterPro" id="IPR013767">
    <property type="entry name" value="PAS_fold"/>
</dbReference>
<dbReference type="SUPFAM" id="SSF52540">
    <property type="entry name" value="P-loop containing nucleoside triphosphate hydrolases"/>
    <property type="match status" value="1"/>
</dbReference>
<dbReference type="PROSITE" id="PS00688">
    <property type="entry name" value="SIGMA54_INTERACT_3"/>
    <property type="match status" value="1"/>
</dbReference>
<dbReference type="InterPro" id="IPR025943">
    <property type="entry name" value="Sigma_54_int_dom_ATP-bd_2"/>
</dbReference>
<dbReference type="PANTHER" id="PTHR32071:SF81">
    <property type="entry name" value="PROPIONATE CATABOLISM OPERON REGULATORY PROTEIN"/>
    <property type="match status" value="1"/>
</dbReference>
<dbReference type="PROSITE" id="PS50112">
    <property type="entry name" value="PAS"/>
    <property type="match status" value="1"/>
</dbReference>
<dbReference type="SUPFAM" id="SSF159800">
    <property type="entry name" value="PrpR receptor domain-like"/>
    <property type="match status" value="1"/>
</dbReference>
<comment type="caution">
    <text evidence="8">The sequence shown here is derived from an EMBL/GenBank/DDBJ whole genome shotgun (WGS) entry which is preliminary data.</text>
</comment>
<dbReference type="GO" id="GO:0000156">
    <property type="term" value="F:phosphorelay response regulator activity"/>
    <property type="evidence" value="ECO:0007669"/>
    <property type="project" value="InterPro"/>
</dbReference>
<dbReference type="Gene3D" id="1.10.8.60">
    <property type="match status" value="1"/>
</dbReference>
<dbReference type="InterPro" id="IPR000014">
    <property type="entry name" value="PAS"/>
</dbReference>
<organism evidence="8 9">
    <name type="scientific">Steroidobacter agaridevorans</name>
    <dbReference type="NCBI Taxonomy" id="2695856"/>
    <lineage>
        <taxon>Bacteria</taxon>
        <taxon>Pseudomonadati</taxon>
        <taxon>Pseudomonadota</taxon>
        <taxon>Gammaproteobacteria</taxon>
        <taxon>Steroidobacterales</taxon>
        <taxon>Steroidobacteraceae</taxon>
        <taxon>Steroidobacter</taxon>
    </lineage>
</organism>
<evidence type="ECO:0000256" key="1">
    <source>
        <dbReference type="ARBA" id="ARBA00022741"/>
    </source>
</evidence>
<dbReference type="Gene3D" id="1.10.10.60">
    <property type="entry name" value="Homeodomain-like"/>
    <property type="match status" value="1"/>
</dbReference>
<keyword evidence="2" id="KW-0067">ATP-binding</keyword>
<evidence type="ECO:0000313" key="9">
    <source>
        <dbReference type="Proteomes" id="UP000445000"/>
    </source>
</evidence>
<dbReference type="Gene3D" id="3.30.450.20">
    <property type="entry name" value="PAS domain"/>
    <property type="match status" value="1"/>
</dbReference>
<dbReference type="InterPro" id="IPR002078">
    <property type="entry name" value="Sigma_54_int"/>
</dbReference>
<dbReference type="Proteomes" id="UP000445000">
    <property type="component" value="Unassembled WGS sequence"/>
</dbReference>
<accession>A0A829YNI5</accession>
<evidence type="ECO:0000256" key="5">
    <source>
        <dbReference type="ARBA" id="ARBA00023163"/>
    </source>
</evidence>
<keyword evidence="9" id="KW-1185">Reference proteome</keyword>
<gene>
    <name evidence="8" type="primary">prpR</name>
    <name evidence="8" type="ORF">GCM10011487_68100</name>
</gene>
<dbReference type="GO" id="GO:0019629">
    <property type="term" value="P:propionate catabolic process, 2-methylcitrate cycle"/>
    <property type="evidence" value="ECO:0007669"/>
    <property type="project" value="InterPro"/>
</dbReference>
<dbReference type="EMBL" id="BLJN01000011">
    <property type="protein sequence ID" value="GFE84810.1"/>
    <property type="molecule type" value="Genomic_DNA"/>
</dbReference>
<reference evidence="9" key="1">
    <citation type="submission" date="2020-01" db="EMBL/GenBank/DDBJ databases">
        <title>'Steroidobacter agaridevorans' sp. nov., agar-degrading bacteria isolated from rhizosphere soils.</title>
        <authorList>
            <person name="Ikenaga M."/>
            <person name="Kataoka M."/>
            <person name="Murouchi A."/>
            <person name="Katsuragi S."/>
            <person name="Sakai M."/>
        </authorList>
    </citation>
    <scope>NUCLEOTIDE SEQUENCE [LARGE SCALE GENOMIC DNA]</scope>
    <source>
        <strain evidence="9">YU21-B</strain>
    </source>
</reference>
<dbReference type="GO" id="GO:0005737">
    <property type="term" value="C:cytoplasm"/>
    <property type="evidence" value="ECO:0007669"/>
    <property type="project" value="InterPro"/>
</dbReference>
<evidence type="ECO:0000313" key="8">
    <source>
        <dbReference type="EMBL" id="GFE84810.1"/>
    </source>
</evidence>
<dbReference type="InterPro" id="IPR003593">
    <property type="entry name" value="AAA+_ATPase"/>
</dbReference>
<dbReference type="Pfam" id="PF00989">
    <property type="entry name" value="PAS"/>
    <property type="match status" value="1"/>
</dbReference>
<dbReference type="PROSITE" id="PS00676">
    <property type="entry name" value="SIGMA54_INTERACT_2"/>
    <property type="match status" value="1"/>
</dbReference>
<feature type="domain" description="PAS" evidence="7">
    <location>
        <begin position="202"/>
        <end position="246"/>
    </location>
</feature>
<dbReference type="InterPro" id="IPR002197">
    <property type="entry name" value="HTH_Fis"/>
</dbReference>
<dbReference type="InterPro" id="IPR012704">
    <property type="entry name" value="Sig_transdc_resp-reg_PrpR"/>
</dbReference>
<name>A0A829YNI5_9GAMM</name>
<dbReference type="InterPro" id="IPR025944">
    <property type="entry name" value="Sigma_54_int_dom_CS"/>
</dbReference>
<keyword evidence="4" id="KW-0238">DNA-binding</keyword>
<keyword evidence="3" id="KW-0805">Transcription regulation</keyword>
<dbReference type="Pfam" id="PF25601">
    <property type="entry name" value="AAA_lid_14"/>
    <property type="match status" value="1"/>
</dbReference>
<evidence type="ECO:0000256" key="3">
    <source>
        <dbReference type="ARBA" id="ARBA00023015"/>
    </source>
</evidence>
<dbReference type="Pfam" id="PF00158">
    <property type="entry name" value="Sigma54_activat"/>
    <property type="match status" value="1"/>
</dbReference>
<protein>
    <submittedName>
        <fullName evidence="8">Propionate catabolism operon regulatory protein PrpR</fullName>
    </submittedName>
</protein>
<dbReference type="GO" id="GO:0043565">
    <property type="term" value="F:sequence-specific DNA binding"/>
    <property type="evidence" value="ECO:0007669"/>
    <property type="project" value="InterPro"/>
</dbReference>
<dbReference type="InterPro" id="IPR058031">
    <property type="entry name" value="AAA_lid_NorR"/>
</dbReference>
<dbReference type="InterPro" id="IPR025662">
    <property type="entry name" value="Sigma_54_int_dom_ATP-bd_1"/>
</dbReference>
<evidence type="ECO:0000256" key="2">
    <source>
        <dbReference type="ARBA" id="ARBA00022840"/>
    </source>
</evidence>
<dbReference type="CDD" id="cd00130">
    <property type="entry name" value="PAS"/>
    <property type="match status" value="1"/>
</dbReference>
<dbReference type="SUPFAM" id="SSF55785">
    <property type="entry name" value="PYP-like sensor domain (PAS domain)"/>
    <property type="match status" value="1"/>
</dbReference>
<proteinExistence type="predicted"/>
<dbReference type="Pfam" id="PF02954">
    <property type="entry name" value="HTH_8"/>
    <property type="match status" value="1"/>
</dbReference>
<evidence type="ECO:0000256" key="4">
    <source>
        <dbReference type="ARBA" id="ARBA00023125"/>
    </source>
</evidence>